<sequence length="88" mass="10273">MRKHMKLDLKLRCWSPLNVNELSDGDLERRVDACGRMLQQCPTLAQQPKAMISEECAIYRSSRSRNVFFGEEKIHIYLKKSSAIHHMP</sequence>
<name>A0ABQ8SM83_PERAM</name>
<keyword evidence="2" id="KW-1185">Reference proteome</keyword>
<comment type="caution">
    <text evidence="1">The sequence shown here is derived from an EMBL/GenBank/DDBJ whole genome shotgun (WGS) entry which is preliminary data.</text>
</comment>
<dbReference type="EMBL" id="JAJSOF020000025">
    <property type="protein sequence ID" value="KAJ4435108.1"/>
    <property type="molecule type" value="Genomic_DNA"/>
</dbReference>
<organism evidence="1 2">
    <name type="scientific">Periplaneta americana</name>
    <name type="common">American cockroach</name>
    <name type="synonym">Blatta americana</name>
    <dbReference type="NCBI Taxonomy" id="6978"/>
    <lineage>
        <taxon>Eukaryota</taxon>
        <taxon>Metazoa</taxon>
        <taxon>Ecdysozoa</taxon>
        <taxon>Arthropoda</taxon>
        <taxon>Hexapoda</taxon>
        <taxon>Insecta</taxon>
        <taxon>Pterygota</taxon>
        <taxon>Neoptera</taxon>
        <taxon>Polyneoptera</taxon>
        <taxon>Dictyoptera</taxon>
        <taxon>Blattodea</taxon>
        <taxon>Blattoidea</taxon>
        <taxon>Blattidae</taxon>
        <taxon>Blattinae</taxon>
        <taxon>Periplaneta</taxon>
    </lineage>
</organism>
<evidence type="ECO:0000313" key="2">
    <source>
        <dbReference type="Proteomes" id="UP001148838"/>
    </source>
</evidence>
<dbReference type="Proteomes" id="UP001148838">
    <property type="component" value="Unassembled WGS sequence"/>
</dbReference>
<reference evidence="1 2" key="1">
    <citation type="journal article" date="2022" name="Allergy">
        <title>Genome assembly and annotation of Periplaneta americana reveal a comprehensive cockroach allergen profile.</title>
        <authorList>
            <person name="Wang L."/>
            <person name="Xiong Q."/>
            <person name="Saelim N."/>
            <person name="Wang L."/>
            <person name="Nong W."/>
            <person name="Wan A.T."/>
            <person name="Shi M."/>
            <person name="Liu X."/>
            <person name="Cao Q."/>
            <person name="Hui J.H.L."/>
            <person name="Sookrung N."/>
            <person name="Leung T.F."/>
            <person name="Tungtrongchitr A."/>
            <person name="Tsui S.K.W."/>
        </authorList>
    </citation>
    <scope>NUCLEOTIDE SEQUENCE [LARGE SCALE GENOMIC DNA]</scope>
    <source>
        <strain evidence="1">PWHHKU_190912</strain>
    </source>
</reference>
<protein>
    <submittedName>
        <fullName evidence="1">Uncharacterized protein</fullName>
    </submittedName>
</protein>
<evidence type="ECO:0000313" key="1">
    <source>
        <dbReference type="EMBL" id="KAJ4435108.1"/>
    </source>
</evidence>
<gene>
    <name evidence="1" type="ORF">ANN_23683</name>
</gene>
<proteinExistence type="predicted"/>
<accession>A0ABQ8SM83</accession>